<dbReference type="NCBIfam" id="TIGR04520">
    <property type="entry name" value="ECF_ATPase_1"/>
    <property type="match status" value="1"/>
</dbReference>
<dbReference type="NCBIfam" id="NF010167">
    <property type="entry name" value="PRK13648.1"/>
    <property type="match status" value="1"/>
</dbReference>
<proteinExistence type="inferred from homology"/>
<dbReference type="GO" id="GO:0043190">
    <property type="term" value="C:ATP-binding cassette (ABC) transporter complex"/>
    <property type="evidence" value="ECO:0007669"/>
    <property type="project" value="TreeGrafter"/>
</dbReference>
<dbReference type="CDD" id="cd03225">
    <property type="entry name" value="ABC_cobalt_CbiO_domain1"/>
    <property type="match status" value="1"/>
</dbReference>
<keyword evidence="3" id="KW-0813">Transport</keyword>
<evidence type="ECO:0000256" key="4">
    <source>
        <dbReference type="ARBA" id="ARBA00022475"/>
    </source>
</evidence>
<sequence length="274" mass="30253">MIDIQHLSFKYPDHAQPALDDVSMQLPMKKWTAVIGHNGSGKSTLARLIDGLLIPSSGTITIDDLPVDEAHLQQLRQQIGLVFQNPDNQFVGTTVADDVAFGLENHQVPHDQMQQRIDEALKAVGMQDFADSEPSLLSGGQKQRVALAGILAIGPRVIILDEATSMLDPKGRHELLTLLKQLIIQHDMTVISITHDPVELSMSDYAVVLDHGKVAMQGATAELLKEPAKLAQMHLALPFAQRLQLQLKERGISVPTQYLDSERMVEWLCQQLNS</sequence>
<evidence type="ECO:0000256" key="3">
    <source>
        <dbReference type="ARBA" id="ARBA00022448"/>
    </source>
</evidence>
<keyword evidence="4" id="KW-1003">Cell membrane</keyword>
<dbReference type="STRING" id="1130798.LBLM1_01655"/>
<gene>
    <name evidence="10" type="primary">cbiO</name>
    <name evidence="10" type="ORF">LBLM1_01655</name>
</gene>
<dbReference type="GO" id="GO:0016887">
    <property type="term" value="F:ATP hydrolysis activity"/>
    <property type="evidence" value="ECO:0007669"/>
    <property type="project" value="InterPro"/>
</dbReference>
<dbReference type="SUPFAM" id="SSF52540">
    <property type="entry name" value="P-loop containing nucleoside triphosphate hydrolases"/>
    <property type="match status" value="1"/>
</dbReference>
<dbReference type="InterPro" id="IPR030947">
    <property type="entry name" value="EcfA_1"/>
</dbReference>
<dbReference type="PANTHER" id="PTHR43553:SF24">
    <property type="entry name" value="ENERGY-COUPLING FACTOR TRANSPORTER ATP-BINDING PROTEIN ECFA1"/>
    <property type="match status" value="1"/>
</dbReference>
<dbReference type="PROSITE" id="PS00211">
    <property type="entry name" value="ABC_TRANSPORTER_1"/>
    <property type="match status" value="1"/>
</dbReference>
<dbReference type="HOGENOM" id="CLU_000604_1_22_9"/>
<dbReference type="RefSeq" id="WP_039946062.1">
    <property type="nucleotide sequence ID" value="NZ_CP011013.1"/>
</dbReference>
<dbReference type="AlphaFoldDB" id="A0A0D4CIE3"/>
<organism evidence="10 11">
    <name type="scientific">Limosilactobacillus mucosae LM1</name>
    <dbReference type="NCBI Taxonomy" id="1130798"/>
    <lineage>
        <taxon>Bacteria</taxon>
        <taxon>Bacillati</taxon>
        <taxon>Bacillota</taxon>
        <taxon>Bacilli</taxon>
        <taxon>Lactobacillales</taxon>
        <taxon>Lactobacillaceae</taxon>
        <taxon>Limosilactobacillus</taxon>
    </lineage>
</organism>
<comment type="subcellular location">
    <subcellularLocation>
        <location evidence="1">Cell membrane</location>
        <topology evidence="1">Peripheral membrane protein</topology>
    </subcellularLocation>
</comment>
<dbReference type="OrthoDB" id="9784332at2"/>
<keyword evidence="5" id="KW-0547">Nucleotide-binding</keyword>
<dbReference type="Pfam" id="PF00005">
    <property type="entry name" value="ABC_tran"/>
    <property type="match status" value="1"/>
</dbReference>
<evidence type="ECO:0000259" key="9">
    <source>
        <dbReference type="PROSITE" id="PS50893"/>
    </source>
</evidence>
<dbReference type="InterPro" id="IPR017871">
    <property type="entry name" value="ABC_transporter-like_CS"/>
</dbReference>
<dbReference type="PROSITE" id="PS50893">
    <property type="entry name" value="ABC_TRANSPORTER_2"/>
    <property type="match status" value="1"/>
</dbReference>
<dbReference type="SMART" id="SM00382">
    <property type="entry name" value="AAA"/>
    <property type="match status" value="1"/>
</dbReference>
<dbReference type="InterPro" id="IPR015856">
    <property type="entry name" value="ABC_transpr_CbiO/EcfA_su"/>
</dbReference>
<evidence type="ECO:0000256" key="2">
    <source>
        <dbReference type="ARBA" id="ARBA00005417"/>
    </source>
</evidence>
<dbReference type="PANTHER" id="PTHR43553">
    <property type="entry name" value="HEAVY METAL TRANSPORTER"/>
    <property type="match status" value="1"/>
</dbReference>
<dbReference type="InterPro" id="IPR003593">
    <property type="entry name" value="AAA+_ATPase"/>
</dbReference>
<dbReference type="InterPro" id="IPR027417">
    <property type="entry name" value="P-loop_NTPase"/>
</dbReference>
<evidence type="ECO:0000256" key="5">
    <source>
        <dbReference type="ARBA" id="ARBA00022741"/>
    </source>
</evidence>
<feature type="domain" description="ABC transporter" evidence="9">
    <location>
        <begin position="2"/>
        <end position="236"/>
    </location>
</feature>
<accession>A0A0D4CIE3</accession>
<keyword evidence="6 10" id="KW-0067">ATP-binding</keyword>
<name>A0A0D4CIE3_LIMMU</name>
<evidence type="ECO:0000256" key="6">
    <source>
        <dbReference type="ARBA" id="ARBA00022840"/>
    </source>
</evidence>
<keyword evidence="7" id="KW-1278">Translocase</keyword>
<keyword evidence="11" id="KW-1185">Reference proteome</keyword>
<evidence type="ECO:0000313" key="10">
    <source>
        <dbReference type="EMBL" id="AJT49927.1"/>
    </source>
</evidence>
<evidence type="ECO:0000256" key="7">
    <source>
        <dbReference type="ARBA" id="ARBA00022967"/>
    </source>
</evidence>
<keyword evidence="8" id="KW-0472">Membrane</keyword>
<dbReference type="GO" id="GO:0005524">
    <property type="term" value="F:ATP binding"/>
    <property type="evidence" value="ECO:0007669"/>
    <property type="project" value="UniProtKB-KW"/>
</dbReference>
<dbReference type="FunFam" id="3.40.50.300:FF:000224">
    <property type="entry name" value="Energy-coupling factor transporter ATP-binding protein EcfA"/>
    <property type="match status" value="1"/>
</dbReference>
<evidence type="ECO:0000256" key="1">
    <source>
        <dbReference type="ARBA" id="ARBA00004202"/>
    </source>
</evidence>
<dbReference type="InterPro" id="IPR003439">
    <property type="entry name" value="ABC_transporter-like_ATP-bd"/>
</dbReference>
<evidence type="ECO:0000256" key="8">
    <source>
        <dbReference type="ARBA" id="ARBA00023136"/>
    </source>
</evidence>
<dbReference type="Gene3D" id="3.40.50.300">
    <property type="entry name" value="P-loop containing nucleotide triphosphate hydrolases"/>
    <property type="match status" value="1"/>
</dbReference>
<dbReference type="InterPro" id="IPR050095">
    <property type="entry name" value="ECF_ABC_transporter_ATP-bd"/>
</dbReference>
<dbReference type="GO" id="GO:0042626">
    <property type="term" value="F:ATPase-coupled transmembrane transporter activity"/>
    <property type="evidence" value="ECO:0007669"/>
    <property type="project" value="TreeGrafter"/>
</dbReference>
<dbReference type="Proteomes" id="UP000003645">
    <property type="component" value="Chromosome"/>
</dbReference>
<dbReference type="KEGG" id="lmu:LBLM1_01655"/>
<dbReference type="EMBL" id="CP011013">
    <property type="protein sequence ID" value="AJT49927.1"/>
    <property type="molecule type" value="Genomic_DNA"/>
</dbReference>
<evidence type="ECO:0000313" key="11">
    <source>
        <dbReference type="Proteomes" id="UP000003645"/>
    </source>
</evidence>
<reference evidence="10 11" key="1">
    <citation type="journal article" date="2012" name="J. Bacteriol.">
        <title>Genome sequence of Lactobacillus mucosae LM1, isolated from piglet feces.</title>
        <authorList>
            <person name="Lee J.H."/>
            <person name="Valeriano V.D."/>
            <person name="Shin Y.R."/>
            <person name="Chae J.P."/>
            <person name="Kim G.B."/>
            <person name="Ham J.S."/>
            <person name="Chun J."/>
            <person name="Kang D.K."/>
        </authorList>
    </citation>
    <scope>NUCLEOTIDE SEQUENCE [LARGE SCALE GENOMIC DNA]</scope>
    <source>
        <strain evidence="10 11">LM1</strain>
    </source>
</reference>
<comment type="similarity">
    <text evidence="2">Belongs to the ABC transporter superfamily.</text>
</comment>
<protein>
    <submittedName>
        <fullName evidence="10">Cobalt transporter ATP-binding subunit</fullName>
    </submittedName>
</protein>